<sequence length="285" mass="31940">MAATRNMVSRLPVRDGGDNATMDDMNPPPPMNAQAGIERDGELSELESHPVCKATIKKNTSMMIPSMRMNKKAKMGIPKMTMTKIITRNMESIMNKTLKPYGPTNDKGKGVVGDPPRKPTRNVPRDNMRATDQPQWIEKNAQVPRLGRSINLRGRVTRNDGPCTQEKAKGEKVRPRGGHLRNYINDRIHELVKTEINDGMKLVTLHSGISVRSLLWLEMQRKRSNTLSDFLTRAQGFINLEYANTQAPTTLDNVSNSGFSQQLPTPSIVPLETQYKHLSSTDKLP</sequence>
<proteinExistence type="predicted"/>
<evidence type="ECO:0000256" key="1">
    <source>
        <dbReference type="SAM" id="MobiDB-lite"/>
    </source>
</evidence>
<feature type="region of interest" description="Disordered" evidence="1">
    <location>
        <begin position="155"/>
        <end position="177"/>
    </location>
</feature>
<accession>A0A803P180</accession>
<protein>
    <submittedName>
        <fullName evidence="2">Uncharacterized protein</fullName>
    </submittedName>
</protein>
<dbReference type="Gramene" id="evm.model.02.47">
    <property type="protein sequence ID" value="cds.evm.model.02.47"/>
    <property type="gene ID" value="evm.TU.02.47"/>
</dbReference>
<dbReference type="EMBL" id="UZAU01000084">
    <property type="status" value="NOT_ANNOTATED_CDS"/>
    <property type="molecule type" value="Genomic_DNA"/>
</dbReference>
<dbReference type="Proteomes" id="UP000596661">
    <property type="component" value="Chromosome 2"/>
</dbReference>
<keyword evidence="3" id="KW-1185">Reference proteome</keyword>
<organism evidence="2 3">
    <name type="scientific">Cannabis sativa</name>
    <name type="common">Hemp</name>
    <name type="synonym">Marijuana</name>
    <dbReference type="NCBI Taxonomy" id="3483"/>
    <lineage>
        <taxon>Eukaryota</taxon>
        <taxon>Viridiplantae</taxon>
        <taxon>Streptophyta</taxon>
        <taxon>Embryophyta</taxon>
        <taxon>Tracheophyta</taxon>
        <taxon>Spermatophyta</taxon>
        <taxon>Magnoliopsida</taxon>
        <taxon>eudicotyledons</taxon>
        <taxon>Gunneridae</taxon>
        <taxon>Pentapetalae</taxon>
        <taxon>rosids</taxon>
        <taxon>fabids</taxon>
        <taxon>Rosales</taxon>
        <taxon>Cannabaceae</taxon>
        <taxon>Cannabis</taxon>
    </lineage>
</organism>
<reference evidence="2" key="2">
    <citation type="submission" date="2021-03" db="UniProtKB">
        <authorList>
            <consortium name="EnsemblPlants"/>
        </authorList>
    </citation>
    <scope>IDENTIFICATION</scope>
</reference>
<reference evidence="2" key="1">
    <citation type="submission" date="2018-11" db="EMBL/GenBank/DDBJ databases">
        <authorList>
            <person name="Grassa J C."/>
        </authorList>
    </citation>
    <scope>NUCLEOTIDE SEQUENCE [LARGE SCALE GENOMIC DNA]</scope>
</reference>
<dbReference type="AlphaFoldDB" id="A0A803P180"/>
<feature type="region of interest" description="Disordered" evidence="1">
    <location>
        <begin position="98"/>
        <end position="128"/>
    </location>
</feature>
<evidence type="ECO:0000313" key="3">
    <source>
        <dbReference type="Proteomes" id="UP000596661"/>
    </source>
</evidence>
<name>A0A803P180_CANSA</name>
<evidence type="ECO:0000313" key="2">
    <source>
        <dbReference type="EnsemblPlants" id="cds.evm.model.02.47"/>
    </source>
</evidence>
<feature type="region of interest" description="Disordered" evidence="1">
    <location>
        <begin position="1"/>
        <end position="27"/>
    </location>
</feature>
<dbReference type="EnsemblPlants" id="evm.model.02.47">
    <property type="protein sequence ID" value="cds.evm.model.02.47"/>
    <property type="gene ID" value="evm.TU.02.47"/>
</dbReference>